<keyword evidence="7" id="KW-0406">Ion transport</keyword>
<proteinExistence type="predicted"/>
<evidence type="ECO:0000313" key="12">
    <source>
        <dbReference type="Proteomes" id="UP000007939"/>
    </source>
</evidence>
<dbReference type="Proteomes" id="UP000007939">
    <property type="component" value="Chromosome"/>
</dbReference>
<evidence type="ECO:0000256" key="10">
    <source>
        <dbReference type="SAM" id="Phobius"/>
    </source>
</evidence>
<dbReference type="InterPro" id="IPR002528">
    <property type="entry name" value="MATE_fam"/>
</dbReference>
<sequence>MSSASPSMINLLDKTKPPHKIIWFLAWPTIVEQLLSTLIGYVDSAMVGSLGASATAAISVNTSSIWLVNGLMFSVGVGFSVLMARNLGAGNKDTAKIIVKQAIIAVLTIGTAISILMSFIGNELPLWMGAPSLVVDSARLYMKWISVGFVAQMGMFVFAALLRSSGDTRTPLILNIATNVVDIILNFIMIFPSRTITIFGQDIFVYGMDMGVEGASLSTTIVIFAGAIALCVMLFRKRFVAQARFKDSWKLHPKIIRSAFKLALPVALERATLNSGQIVLTRMISGLGEVALASHYLANTAETIAFLPATGFSSAATTLVAHSLGAKEKGLAHRYARSCILFGTTFMLVASVLIFVFAPQLISIFSSVPEVVSLGSTVLRIEALGEPFFGLSMMVFGILRGAGDTKGPFYLALLGMWIVRIPGAWFLITLFGFGLQGVWIAMMADMVVRGAASFIRFKKGAWLHVWDKRQGEVPAALIDYD</sequence>
<keyword evidence="2" id="KW-0813">Transport</keyword>
<dbReference type="eggNOG" id="COG0534">
    <property type="taxonomic scope" value="Bacteria"/>
</dbReference>
<dbReference type="GO" id="GO:0005886">
    <property type="term" value="C:plasma membrane"/>
    <property type="evidence" value="ECO:0007669"/>
    <property type="project" value="UniProtKB-SubCell"/>
</dbReference>
<evidence type="ECO:0000256" key="3">
    <source>
        <dbReference type="ARBA" id="ARBA00022449"/>
    </source>
</evidence>
<gene>
    <name evidence="11" type="ordered locus">Spico_1012</name>
</gene>
<feature type="transmembrane region" description="Helical" evidence="10">
    <location>
        <begin position="21"/>
        <end position="42"/>
    </location>
</feature>
<dbReference type="NCBIfam" id="TIGR00797">
    <property type="entry name" value="matE"/>
    <property type="match status" value="1"/>
</dbReference>
<comment type="subcellular location">
    <subcellularLocation>
        <location evidence="1">Cell membrane</location>
        <topology evidence="1">Multi-pass membrane protein</topology>
    </subcellularLocation>
</comment>
<organism evidence="11 12">
    <name type="scientific">Parasphaerochaeta coccoides (strain ATCC BAA-1237 / DSM 17374 / SPN1)</name>
    <name type="common">Sphaerochaeta coccoides</name>
    <dbReference type="NCBI Taxonomy" id="760011"/>
    <lineage>
        <taxon>Bacteria</taxon>
        <taxon>Pseudomonadati</taxon>
        <taxon>Spirochaetota</taxon>
        <taxon>Spirochaetia</taxon>
        <taxon>Spirochaetales</taxon>
        <taxon>Sphaerochaetaceae</taxon>
        <taxon>Parasphaerochaeta</taxon>
    </lineage>
</organism>
<reference evidence="12" key="1">
    <citation type="submission" date="2011-04" db="EMBL/GenBank/DDBJ databases">
        <title>The complete genome of Spirochaeta coccoides DSM 17374.</title>
        <authorList>
            <person name="Lucas S."/>
            <person name="Copeland A."/>
            <person name="Lapidus A."/>
            <person name="Bruce D."/>
            <person name="Goodwin L."/>
            <person name="Pitluck S."/>
            <person name="Peters L."/>
            <person name="Kyrpides N."/>
            <person name="Mavromatis K."/>
            <person name="Pagani I."/>
            <person name="Ivanova N."/>
            <person name="Ovchinnikova G."/>
            <person name="Lu M."/>
            <person name="Detter J.C."/>
            <person name="Tapia R."/>
            <person name="Han C."/>
            <person name="Land M."/>
            <person name="Hauser L."/>
            <person name="Markowitz V."/>
            <person name="Cheng J.-F."/>
            <person name="Hugenholtz P."/>
            <person name="Woyke T."/>
            <person name="Wu D."/>
            <person name="Spring S."/>
            <person name="Schroeder M."/>
            <person name="Brambilla E."/>
            <person name="Klenk H.-P."/>
            <person name="Eisen J.A."/>
        </authorList>
    </citation>
    <scope>NUCLEOTIDE SEQUENCE [LARGE SCALE GENOMIC DNA]</scope>
    <source>
        <strain evidence="12">ATCC BAA-1237 / DSM 17374 / SPN1</strain>
    </source>
</reference>
<evidence type="ECO:0000256" key="6">
    <source>
        <dbReference type="ARBA" id="ARBA00022989"/>
    </source>
</evidence>
<dbReference type="Pfam" id="PF01554">
    <property type="entry name" value="MatE"/>
    <property type="match status" value="2"/>
</dbReference>
<feature type="transmembrane region" description="Helical" evidence="10">
    <location>
        <begin position="411"/>
        <end position="431"/>
    </location>
</feature>
<keyword evidence="4" id="KW-1003">Cell membrane</keyword>
<dbReference type="InterPro" id="IPR050222">
    <property type="entry name" value="MATE_MdtK"/>
</dbReference>
<dbReference type="CDD" id="cd13137">
    <property type="entry name" value="MATE_NorM_like"/>
    <property type="match status" value="1"/>
</dbReference>
<keyword evidence="8 10" id="KW-0472">Membrane</keyword>
<dbReference type="GO" id="GO:0042910">
    <property type="term" value="F:xenobiotic transmembrane transporter activity"/>
    <property type="evidence" value="ECO:0007669"/>
    <property type="project" value="InterPro"/>
</dbReference>
<protein>
    <recommendedName>
        <fullName evidence="9">Multidrug-efflux transporter</fullName>
    </recommendedName>
</protein>
<dbReference type="PANTHER" id="PTHR43298">
    <property type="entry name" value="MULTIDRUG RESISTANCE PROTEIN NORM-RELATED"/>
    <property type="match status" value="1"/>
</dbReference>
<dbReference type="HOGENOM" id="CLU_012893_5_3_12"/>
<accession>F4GJH0</accession>
<dbReference type="STRING" id="760011.Spico_1012"/>
<keyword evidence="12" id="KW-1185">Reference proteome</keyword>
<feature type="transmembrane region" description="Helical" evidence="10">
    <location>
        <begin position="378"/>
        <end position="399"/>
    </location>
</feature>
<feature type="transmembrane region" description="Helical" evidence="10">
    <location>
        <begin position="173"/>
        <end position="194"/>
    </location>
</feature>
<name>F4GJH0_PARC1</name>
<dbReference type="RefSeq" id="WP_013739630.1">
    <property type="nucleotide sequence ID" value="NC_015436.1"/>
</dbReference>
<dbReference type="InterPro" id="IPR048279">
    <property type="entry name" value="MdtK-like"/>
</dbReference>
<reference evidence="11 12" key="2">
    <citation type="journal article" date="2012" name="Stand. Genomic Sci.">
        <title>Complete genome sequence of the termite hindgut bacterium Spirochaeta coccoides type strain (SPN1(T)), reclassification in the genus Sphaerochaeta as Sphaerochaeta coccoides comb. nov. and emendations of the family Spirochaetaceae and the genus Sphaerochaeta.</title>
        <authorList>
            <person name="Abt B."/>
            <person name="Han C."/>
            <person name="Scheuner C."/>
            <person name="Lu M."/>
            <person name="Lapidus A."/>
            <person name="Nolan M."/>
            <person name="Lucas S."/>
            <person name="Hammon N."/>
            <person name="Deshpande S."/>
            <person name="Cheng J.F."/>
            <person name="Tapia R."/>
            <person name="Goodwin L.A."/>
            <person name="Pitluck S."/>
            <person name="Liolios K."/>
            <person name="Pagani I."/>
            <person name="Ivanova N."/>
            <person name="Mavromatis K."/>
            <person name="Mikhailova N."/>
            <person name="Huntemann M."/>
            <person name="Pati A."/>
            <person name="Chen A."/>
            <person name="Palaniappan K."/>
            <person name="Land M."/>
            <person name="Hauser L."/>
            <person name="Brambilla E.M."/>
            <person name="Rohde M."/>
            <person name="Spring S."/>
            <person name="Gronow S."/>
            <person name="Goker M."/>
            <person name="Woyke T."/>
            <person name="Bristow J."/>
            <person name="Eisen J.A."/>
            <person name="Markowitz V."/>
            <person name="Hugenholtz P."/>
            <person name="Kyrpides N.C."/>
            <person name="Klenk H.P."/>
            <person name="Detter J.C."/>
        </authorList>
    </citation>
    <scope>NUCLEOTIDE SEQUENCE [LARGE SCALE GENOMIC DNA]</scope>
    <source>
        <strain evidence="12">ATCC BAA-1237 / DSM 17374 / SPN1</strain>
    </source>
</reference>
<keyword evidence="3" id="KW-0050">Antiport</keyword>
<evidence type="ECO:0000256" key="4">
    <source>
        <dbReference type="ARBA" id="ARBA00022475"/>
    </source>
</evidence>
<feature type="transmembrane region" description="Helical" evidence="10">
    <location>
        <begin position="214"/>
        <end position="235"/>
    </location>
</feature>
<feature type="transmembrane region" description="Helical" evidence="10">
    <location>
        <begin position="62"/>
        <end position="82"/>
    </location>
</feature>
<dbReference type="AlphaFoldDB" id="F4GJH0"/>
<keyword evidence="6 10" id="KW-1133">Transmembrane helix</keyword>
<evidence type="ECO:0000256" key="8">
    <source>
        <dbReference type="ARBA" id="ARBA00023136"/>
    </source>
</evidence>
<feature type="transmembrane region" description="Helical" evidence="10">
    <location>
        <begin position="141"/>
        <end position="161"/>
    </location>
</feature>
<dbReference type="EMBL" id="CP002659">
    <property type="protein sequence ID" value="AEC02235.1"/>
    <property type="molecule type" value="Genomic_DNA"/>
</dbReference>
<evidence type="ECO:0000256" key="1">
    <source>
        <dbReference type="ARBA" id="ARBA00004651"/>
    </source>
</evidence>
<evidence type="ECO:0000256" key="5">
    <source>
        <dbReference type="ARBA" id="ARBA00022692"/>
    </source>
</evidence>
<dbReference type="GO" id="GO:0015297">
    <property type="term" value="F:antiporter activity"/>
    <property type="evidence" value="ECO:0007669"/>
    <property type="project" value="UniProtKB-KW"/>
</dbReference>
<evidence type="ECO:0000256" key="7">
    <source>
        <dbReference type="ARBA" id="ARBA00023065"/>
    </source>
</evidence>
<keyword evidence="5 10" id="KW-0812">Transmembrane</keyword>
<evidence type="ECO:0000313" key="11">
    <source>
        <dbReference type="EMBL" id="AEC02235.1"/>
    </source>
</evidence>
<evidence type="ECO:0000256" key="2">
    <source>
        <dbReference type="ARBA" id="ARBA00022448"/>
    </source>
</evidence>
<dbReference type="PANTHER" id="PTHR43298:SF2">
    <property type="entry name" value="FMN_FAD EXPORTER YEEO-RELATED"/>
    <property type="match status" value="1"/>
</dbReference>
<feature type="transmembrane region" description="Helical" evidence="10">
    <location>
        <begin position="102"/>
        <end position="121"/>
    </location>
</feature>
<dbReference type="PIRSF" id="PIRSF006603">
    <property type="entry name" value="DinF"/>
    <property type="match status" value="1"/>
</dbReference>
<dbReference type="GO" id="GO:0006811">
    <property type="term" value="P:monoatomic ion transport"/>
    <property type="evidence" value="ECO:0007669"/>
    <property type="project" value="UniProtKB-KW"/>
</dbReference>
<dbReference type="KEGG" id="scc:Spico_1012"/>
<feature type="transmembrane region" description="Helical" evidence="10">
    <location>
        <begin position="339"/>
        <end position="358"/>
    </location>
</feature>
<evidence type="ECO:0000256" key="9">
    <source>
        <dbReference type="ARBA" id="ARBA00031636"/>
    </source>
</evidence>